<dbReference type="EMBL" id="CP013987">
    <property type="protein sequence ID" value="ALZ85326.1"/>
    <property type="molecule type" value="Genomic_DNA"/>
</dbReference>
<evidence type="ECO:0000313" key="3">
    <source>
        <dbReference type="Proteomes" id="UP000064137"/>
    </source>
</evidence>
<keyword evidence="1" id="KW-1133">Transmembrane helix</keyword>
<name>A0A0U4P4L2_9PSED</name>
<feature type="transmembrane region" description="Helical" evidence="1">
    <location>
        <begin position="40"/>
        <end position="63"/>
    </location>
</feature>
<sequence length="64" mass="7137">MNTHAQARAESRRRIDASQAKVSAVLAKSMRFRRQQKNPFWILLPVIGGIALTGLMACLAQLLM</sequence>
<dbReference type="OrthoDB" id="9887458at2"/>
<dbReference type="AlphaFoldDB" id="A0A0U4P4L2"/>
<evidence type="ECO:0000256" key="1">
    <source>
        <dbReference type="SAM" id="Phobius"/>
    </source>
</evidence>
<reference evidence="2 3" key="1">
    <citation type="submission" date="2016-01" db="EMBL/GenBank/DDBJ databases">
        <title>Annotation of Pseudomonas oryzihabitans USDA-ARS-USMARC-56511.</title>
        <authorList>
            <person name="Harhay G.P."/>
            <person name="Harhay D.M."/>
            <person name="Smith T.P.L."/>
            <person name="Bono J.L."/>
            <person name="Heaton M.P."/>
            <person name="Clawson M.L."/>
            <person name="Chitko-Mckown C.G."/>
            <person name="Capik S.F."/>
            <person name="DeDonder K.D."/>
            <person name="Apley M.D."/>
            <person name="Lubbers B.V."/>
            <person name="White B.J."/>
            <person name="Larson R.L."/>
        </authorList>
    </citation>
    <scope>NUCLEOTIDE SEQUENCE [LARGE SCALE GENOMIC DNA]</scope>
    <source>
        <strain evidence="2 3">USDA-ARS-USMARC-56511</strain>
    </source>
</reference>
<gene>
    <name evidence="2" type="ORF">APT59_14395</name>
</gene>
<accession>A0A0U4P4L2</accession>
<dbReference type="KEGG" id="por:APT59_14395"/>
<protein>
    <submittedName>
        <fullName evidence="2">Uncharacterized protein</fullName>
    </submittedName>
</protein>
<proteinExistence type="predicted"/>
<keyword evidence="1" id="KW-0812">Transmembrane</keyword>
<organism evidence="2 3">
    <name type="scientific">Pseudomonas oryzihabitans</name>
    <dbReference type="NCBI Taxonomy" id="47885"/>
    <lineage>
        <taxon>Bacteria</taxon>
        <taxon>Pseudomonadati</taxon>
        <taxon>Pseudomonadota</taxon>
        <taxon>Gammaproteobacteria</taxon>
        <taxon>Pseudomonadales</taxon>
        <taxon>Pseudomonadaceae</taxon>
        <taxon>Pseudomonas</taxon>
    </lineage>
</organism>
<dbReference type="RefSeq" id="WP_059315491.1">
    <property type="nucleotide sequence ID" value="NZ_CP013987.1"/>
</dbReference>
<dbReference type="Proteomes" id="UP000064137">
    <property type="component" value="Chromosome"/>
</dbReference>
<evidence type="ECO:0000313" key="2">
    <source>
        <dbReference type="EMBL" id="ALZ85326.1"/>
    </source>
</evidence>
<keyword evidence="1" id="KW-0472">Membrane</keyword>